<comment type="caution">
    <text evidence="2">The sequence shown here is derived from an EMBL/GenBank/DDBJ whole genome shotgun (WGS) entry which is preliminary data.</text>
</comment>
<sequence length="216" mass="23922">MAQPPCAHPKIVQAVATMDMEERGVIPAYPFAQVLPVPGWNSTTDGFNSLGSLYTSSAAQLSSQATAIAQKTTALNGSGGVQYSYDIKTSLASTLAIVDNLFWWMAYQTEQKVCAITTWIKQQNLDNVNGTLRAGLDKKGASYKDKMKYFVNVLAKQVVKRYLVKPLPHIIMSPPIIHQLTNKGVGYIAKEPQELTQQRAYLKSRKDMLKEGTYLF</sequence>
<dbReference type="OrthoDB" id="3800563at2759"/>
<dbReference type="Proteomes" id="UP000651452">
    <property type="component" value="Unassembled WGS sequence"/>
</dbReference>
<gene>
    <name evidence="2" type="ORF">EKO04_008335</name>
</gene>
<feature type="domain" description="GED" evidence="1">
    <location>
        <begin position="132"/>
        <end position="216"/>
    </location>
</feature>
<reference evidence="2" key="2">
    <citation type="submission" date="2020-09" db="EMBL/GenBank/DDBJ databases">
        <title>Reference genome assembly for Australian Ascochyta lentis isolate Al4.</title>
        <authorList>
            <person name="Lee R.C."/>
            <person name="Farfan-Caceres L.M."/>
            <person name="Debler J.W."/>
            <person name="Williams A.H."/>
            <person name="Henares B.M."/>
        </authorList>
    </citation>
    <scope>NUCLEOTIDE SEQUENCE</scope>
    <source>
        <strain evidence="2">Al4</strain>
    </source>
</reference>
<organism evidence="2 3">
    <name type="scientific">Ascochyta lentis</name>
    <dbReference type="NCBI Taxonomy" id="205686"/>
    <lineage>
        <taxon>Eukaryota</taxon>
        <taxon>Fungi</taxon>
        <taxon>Dikarya</taxon>
        <taxon>Ascomycota</taxon>
        <taxon>Pezizomycotina</taxon>
        <taxon>Dothideomycetes</taxon>
        <taxon>Pleosporomycetidae</taxon>
        <taxon>Pleosporales</taxon>
        <taxon>Pleosporineae</taxon>
        <taxon>Didymellaceae</taxon>
        <taxon>Ascochyta</taxon>
    </lineage>
</organism>
<evidence type="ECO:0000259" key="1">
    <source>
        <dbReference type="PROSITE" id="PS51388"/>
    </source>
</evidence>
<reference evidence="2" key="1">
    <citation type="submission" date="2018-12" db="EMBL/GenBank/DDBJ databases">
        <authorList>
            <person name="Syme R.A."/>
            <person name="Farfan-Caceres L."/>
            <person name="Lichtenzveig J."/>
        </authorList>
    </citation>
    <scope>NUCLEOTIDE SEQUENCE</scope>
    <source>
        <strain evidence="2">Al4</strain>
    </source>
</reference>
<proteinExistence type="predicted"/>
<dbReference type="AlphaFoldDB" id="A0A8H7MFY8"/>
<evidence type="ECO:0000313" key="3">
    <source>
        <dbReference type="Proteomes" id="UP000651452"/>
    </source>
</evidence>
<evidence type="ECO:0000313" key="2">
    <source>
        <dbReference type="EMBL" id="KAF9693578.1"/>
    </source>
</evidence>
<dbReference type="EMBL" id="RZGK01000015">
    <property type="protein sequence ID" value="KAF9693578.1"/>
    <property type="molecule type" value="Genomic_DNA"/>
</dbReference>
<accession>A0A8H7MFY8</accession>
<dbReference type="InterPro" id="IPR020850">
    <property type="entry name" value="GED_dom"/>
</dbReference>
<protein>
    <recommendedName>
        <fullName evidence="1">GED domain-containing protein</fullName>
    </recommendedName>
</protein>
<name>A0A8H7MFY8_9PLEO</name>
<keyword evidence="3" id="KW-1185">Reference proteome</keyword>
<dbReference type="PROSITE" id="PS51388">
    <property type="entry name" value="GED"/>
    <property type="match status" value="1"/>
</dbReference>